<dbReference type="Proteomes" id="UP000327085">
    <property type="component" value="Chromosome 2"/>
</dbReference>
<name>A0A5E4ETU4_PRUDU</name>
<reference evidence="3" key="2">
    <citation type="journal article" date="2020" name="Plant J.">
        <title>Transposons played a major role in the diversification between the closely related almond and peach genomes: results from the almond genome sequence.</title>
        <authorList>
            <person name="Alioto T."/>
            <person name="Alexiou K.G."/>
            <person name="Bardil A."/>
            <person name="Barteri F."/>
            <person name="Castanera R."/>
            <person name="Cruz F."/>
            <person name="Dhingra A."/>
            <person name="Duval H."/>
            <person name="Fernandez I Marti A."/>
            <person name="Frias L."/>
            <person name="Galan B."/>
            <person name="Garcia J.L."/>
            <person name="Howad W."/>
            <person name="Gomez-Garrido J."/>
            <person name="Gut M."/>
            <person name="Julca I."/>
            <person name="Morata J."/>
            <person name="Puigdomenech P."/>
            <person name="Ribeca P."/>
            <person name="Rubio Cabetas M.J."/>
            <person name="Vlasova A."/>
            <person name="Wirthensohn M."/>
            <person name="Garcia-Mas J."/>
            <person name="Gabaldon T."/>
            <person name="Casacuberta J.M."/>
            <person name="Arus P."/>
        </authorList>
    </citation>
    <scope>NUCLEOTIDE SEQUENCE [LARGE SCALE GENOMIC DNA]</scope>
    <source>
        <strain evidence="3">cv. Texas</strain>
    </source>
</reference>
<accession>A0A5E4ETU4</accession>
<dbReference type="PANTHER" id="PTHR37758:SF1">
    <property type="entry name" value="OS03G0334300 PROTEIN"/>
    <property type="match status" value="1"/>
</dbReference>
<evidence type="ECO:0000313" key="1">
    <source>
        <dbReference type="EMBL" id="KAI5346721.1"/>
    </source>
</evidence>
<evidence type="ECO:0000313" key="4">
    <source>
        <dbReference type="Proteomes" id="UP001054821"/>
    </source>
</evidence>
<dbReference type="GO" id="GO:0009507">
    <property type="term" value="C:chloroplast"/>
    <property type="evidence" value="ECO:0007669"/>
    <property type="project" value="TreeGrafter"/>
</dbReference>
<dbReference type="PANTHER" id="PTHR37758">
    <property type="entry name" value="OS03G0334300 PROTEIN"/>
    <property type="match status" value="1"/>
</dbReference>
<dbReference type="InParanoid" id="A0A5E4ETU4"/>
<reference evidence="2" key="1">
    <citation type="submission" date="2019-07" db="EMBL/GenBank/DDBJ databases">
        <authorList>
            <person name="Alioto T."/>
            <person name="Alioto T."/>
            <person name="Gomez Garrido J."/>
        </authorList>
    </citation>
    <scope>NUCLEOTIDE SEQUENCE</scope>
</reference>
<protein>
    <submittedName>
        <fullName evidence="2">PREDICTED: AT5G05220</fullName>
    </submittedName>
</protein>
<dbReference type="AlphaFoldDB" id="A0A5E4ETU4"/>
<dbReference type="Proteomes" id="UP001054821">
    <property type="component" value="Chromosome 2"/>
</dbReference>
<reference evidence="1 4" key="3">
    <citation type="journal article" date="2022" name="G3 (Bethesda)">
        <title>Whole-genome sequence and methylome profiling of the almond [Prunus dulcis (Mill.) D.A. Webb] cultivar 'Nonpareil'.</title>
        <authorList>
            <person name="D'Amico-Willman K.M."/>
            <person name="Ouma W.Z."/>
            <person name="Meulia T."/>
            <person name="Sideli G.M."/>
            <person name="Gradziel T.M."/>
            <person name="Fresnedo-Ramirez J."/>
        </authorList>
    </citation>
    <scope>NUCLEOTIDE SEQUENCE [LARGE SCALE GENOMIC DNA]</scope>
    <source>
        <strain evidence="1">Clone GOH B32 T37-40</strain>
    </source>
</reference>
<keyword evidence="4" id="KW-1185">Reference proteome</keyword>
<evidence type="ECO:0000313" key="3">
    <source>
        <dbReference type="Proteomes" id="UP000327085"/>
    </source>
</evidence>
<organism evidence="2 3">
    <name type="scientific">Prunus dulcis</name>
    <name type="common">Almond</name>
    <name type="synonym">Amygdalus dulcis</name>
    <dbReference type="NCBI Taxonomy" id="3755"/>
    <lineage>
        <taxon>Eukaryota</taxon>
        <taxon>Viridiplantae</taxon>
        <taxon>Streptophyta</taxon>
        <taxon>Embryophyta</taxon>
        <taxon>Tracheophyta</taxon>
        <taxon>Spermatophyta</taxon>
        <taxon>Magnoliopsida</taxon>
        <taxon>eudicotyledons</taxon>
        <taxon>Gunneridae</taxon>
        <taxon>Pentapetalae</taxon>
        <taxon>rosids</taxon>
        <taxon>fabids</taxon>
        <taxon>Rosales</taxon>
        <taxon>Rosaceae</taxon>
        <taxon>Amygdaloideae</taxon>
        <taxon>Amygdaleae</taxon>
        <taxon>Prunus</taxon>
    </lineage>
</organism>
<evidence type="ECO:0000313" key="2">
    <source>
        <dbReference type="EMBL" id="VVA18550.1"/>
    </source>
</evidence>
<gene>
    <name evidence="2" type="ORF">ALMOND_2B015596</name>
    <name evidence="1" type="ORF">L3X38_014600</name>
</gene>
<dbReference type="EMBL" id="JAJFAZ020000002">
    <property type="protein sequence ID" value="KAI5346721.1"/>
    <property type="molecule type" value="Genomic_DNA"/>
</dbReference>
<dbReference type="EMBL" id="CABIKO010000030">
    <property type="protein sequence ID" value="VVA18550.1"/>
    <property type="molecule type" value="Genomic_DNA"/>
</dbReference>
<dbReference type="OMA" id="QQRVDHK"/>
<dbReference type="Gramene" id="VVA18550">
    <property type="protein sequence ID" value="VVA18550"/>
    <property type="gene ID" value="Prudul26B015596"/>
</dbReference>
<proteinExistence type="predicted"/>
<sequence>MELSLCHTKTHNFCSSSIRTHKTRDPSTLNPSCGLRLRPWQNHGLSLMQQRVDHKKSSSAVVVRCVDTGCSSGPVSEIEGELETEIRPEDGAEEWLIVGRLREKCGDRGMVELLECLEREAIMGEDEGKEPNDYNRRAQIFYKSSRVFQALKERNQS</sequence>